<evidence type="ECO:0000313" key="1">
    <source>
        <dbReference type="EMBL" id="KOS07622.1"/>
    </source>
</evidence>
<comment type="caution">
    <text evidence="1">The sequence shown here is derived from an EMBL/GenBank/DDBJ whole genome shotgun (WGS) entry which is preliminary data.</text>
</comment>
<accession>A0A0N0RR11</accession>
<sequence length="208" mass="22943">MRRLLTVTLCLYTMMVLAGGGEGWPGFYVKRLGNGHKVIMPDPECTPEIVLANTEANAQYLYWAGHAIRVNNGYRINGNAGADITMKAGFTIVLKPGVAVLKGNHYLARIEPCEVTGEGPCPTAAECNVPKGISPNGDEWNETFDLSSMCVAKLTVFNRYGMQVYEAENYTNEWHGQSPDGDLPVGTYYYYIVLTNGETLTGWVYLQK</sequence>
<organism evidence="1 2">
    <name type="scientific">Flavobacterium akiainvivens</name>
    <dbReference type="NCBI Taxonomy" id="1202724"/>
    <lineage>
        <taxon>Bacteria</taxon>
        <taxon>Pseudomonadati</taxon>
        <taxon>Bacteroidota</taxon>
        <taxon>Flavobacteriia</taxon>
        <taxon>Flavobacteriales</taxon>
        <taxon>Flavobacteriaceae</taxon>
        <taxon>Flavobacterium</taxon>
    </lineage>
</organism>
<reference evidence="1 2" key="1">
    <citation type="submission" date="2015-08" db="EMBL/GenBank/DDBJ databases">
        <title>Whole genome sequence of Flavobacterium akiainvivens IK-1T, from decaying Wikstroemia oahuensis, an endemic Hawaiian shrub.</title>
        <authorList>
            <person name="Wan X."/>
            <person name="Hou S."/>
            <person name="Saito J."/>
            <person name="Donachie S."/>
        </authorList>
    </citation>
    <scope>NUCLEOTIDE SEQUENCE [LARGE SCALE GENOMIC DNA]</scope>
    <source>
        <strain evidence="1 2">IK-1</strain>
    </source>
</reference>
<evidence type="ECO:0008006" key="3">
    <source>
        <dbReference type="Google" id="ProtNLM"/>
    </source>
</evidence>
<dbReference type="InterPro" id="IPR026341">
    <property type="entry name" value="T9SS_type_B"/>
</dbReference>
<proteinExistence type="predicted"/>
<dbReference type="NCBIfam" id="TIGR04131">
    <property type="entry name" value="Bac_Flav_CTERM"/>
    <property type="match status" value="1"/>
</dbReference>
<dbReference type="STRING" id="1202724.AM493_17420"/>
<dbReference type="EMBL" id="LIYD01000005">
    <property type="protein sequence ID" value="KOS07622.1"/>
    <property type="molecule type" value="Genomic_DNA"/>
</dbReference>
<name>A0A0N0RR11_9FLAO</name>
<gene>
    <name evidence="1" type="ORF">AM493_17420</name>
</gene>
<evidence type="ECO:0000313" key="2">
    <source>
        <dbReference type="Proteomes" id="UP000037755"/>
    </source>
</evidence>
<dbReference type="RefSeq" id="WP_054409334.1">
    <property type="nucleotide sequence ID" value="NZ_FOYA01000002.1"/>
</dbReference>
<dbReference type="Pfam" id="PF13585">
    <property type="entry name" value="CHU_C"/>
    <property type="match status" value="1"/>
</dbReference>
<dbReference type="PATRIC" id="fig|1202724.3.peg.3621"/>
<protein>
    <recommendedName>
        <fullName evidence="3">Gliding motility-associated C-terminal domain-containing protein</fullName>
    </recommendedName>
</protein>
<dbReference type="OrthoDB" id="1391397at2"/>
<dbReference type="Proteomes" id="UP000037755">
    <property type="component" value="Unassembled WGS sequence"/>
</dbReference>
<dbReference type="AlphaFoldDB" id="A0A0N0RR11"/>
<keyword evidence="2" id="KW-1185">Reference proteome</keyword>